<sequence length="59" mass="6689">MNDQERDELLIRVDERVHTIMKDLVPGVSKRLANHIKSHWVVSAMLGSALLGLLVRLLT</sequence>
<feature type="transmembrane region" description="Helical" evidence="1">
    <location>
        <begin position="40"/>
        <end position="58"/>
    </location>
</feature>
<protein>
    <submittedName>
        <fullName evidence="2">Uncharacterized protein</fullName>
    </submittedName>
</protein>
<accession>A0A0F9QXN8</accession>
<dbReference type="AlphaFoldDB" id="A0A0F9QXN8"/>
<keyword evidence="1" id="KW-0472">Membrane</keyword>
<name>A0A0F9QXN8_9ZZZZ</name>
<keyword evidence="1" id="KW-0812">Transmembrane</keyword>
<gene>
    <name evidence="2" type="ORF">LCGC14_0719980</name>
</gene>
<evidence type="ECO:0000256" key="1">
    <source>
        <dbReference type="SAM" id="Phobius"/>
    </source>
</evidence>
<reference evidence="2" key="1">
    <citation type="journal article" date="2015" name="Nature">
        <title>Complex archaea that bridge the gap between prokaryotes and eukaryotes.</title>
        <authorList>
            <person name="Spang A."/>
            <person name="Saw J.H."/>
            <person name="Jorgensen S.L."/>
            <person name="Zaremba-Niedzwiedzka K."/>
            <person name="Martijn J."/>
            <person name="Lind A.E."/>
            <person name="van Eijk R."/>
            <person name="Schleper C."/>
            <person name="Guy L."/>
            <person name="Ettema T.J."/>
        </authorList>
    </citation>
    <scope>NUCLEOTIDE SEQUENCE</scope>
</reference>
<comment type="caution">
    <text evidence="2">The sequence shown here is derived from an EMBL/GenBank/DDBJ whole genome shotgun (WGS) entry which is preliminary data.</text>
</comment>
<proteinExistence type="predicted"/>
<dbReference type="EMBL" id="LAZR01001626">
    <property type="protein sequence ID" value="KKN41757.1"/>
    <property type="molecule type" value="Genomic_DNA"/>
</dbReference>
<organism evidence="2">
    <name type="scientific">marine sediment metagenome</name>
    <dbReference type="NCBI Taxonomy" id="412755"/>
    <lineage>
        <taxon>unclassified sequences</taxon>
        <taxon>metagenomes</taxon>
        <taxon>ecological metagenomes</taxon>
    </lineage>
</organism>
<keyword evidence="1" id="KW-1133">Transmembrane helix</keyword>
<evidence type="ECO:0000313" key="2">
    <source>
        <dbReference type="EMBL" id="KKN41757.1"/>
    </source>
</evidence>